<proteinExistence type="predicted"/>
<dbReference type="AlphaFoldDB" id="A0A1I2JWC6"/>
<evidence type="ECO:0000313" key="3">
    <source>
        <dbReference type="Proteomes" id="UP000198897"/>
    </source>
</evidence>
<organism evidence="2 3">
    <name type="scientific">Halobacillus alkaliphilus</name>
    <dbReference type="NCBI Taxonomy" id="396056"/>
    <lineage>
        <taxon>Bacteria</taxon>
        <taxon>Bacillati</taxon>
        <taxon>Bacillota</taxon>
        <taxon>Bacilli</taxon>
        <taxon>Bacillales</taxon>
        <taxon>Bacillaceae</taxon>
        <taxon>Halobacillus</taxon>
    </lineage>
</organism>
<reference evidence="3" key="1">
    <citation type="submission" date="2016-10" db="EMBL/GenBank/DDBJ databases">
        <authorList>
            <person name="Varghese N."/>
            <person name="Submissions S."/>
        </authorList>
    </citation>
    <scope>NUCLEOTIDE SEQUENCE [LARGE SCALE GENOMIC DNA]</scope>
    <source>
        <strain evidence="3">FP5</strain>
    </source>
</reference>
<sequence>MYEILLSKGAEKFVRKQDVPTKKRIKKALLDLAEDPHNNILDTKKLSTGDMRLRVGKFRVIYELDNENIIIHVLDIGSRGQVYK</sequence>
<accession>A0A1I2JWC6</accession>
<gene>
    <name evidence="2" type="ORF">SAMN05216353_102179</name>
</gene>
<dbReference type="InterPro" id="IPR052747">
    <property type="entry name" value="TA_system_RelE_toxin"/>
</dbReference>
<dbReference type="InterPro" id="IPR007712">
    <property type="entry name" value="RelE/ParE_toxin"/>
</dbReference>
<dbReference type="Gene3D" id="3.30.2310.20">
    <property type="entry name" value="RelE-like"/>
    <property type="match status" value="1"/>
</dbReference>
<dbReference type="Proteomes" id="UP000198897">
    <property type="component" value="Unassembled WGS sequence"/>
</dbReference>
<evidence type="ECO:0000313" key="2">
    <source>
        <dbReference type="EMBL" id="SFF58433.1"/>
    </source>
</evidence>
<protein>
    <submittedName>
        <fullName evidence="2">mRNA interferase RelE/StbE</fullName>
    </submittedName>
</protein>
<dbReference type="Pfam" id="PF05016">
    <property type="entry name" value="ParE_toxin"/>
    <property type="match status" value="1"/>
</dbReference>
<dbReference type="PANTHER" id="PTHR38813:SF1">
    <property type="entry name" value="TOXIN RELE1-RELATED"/>
    <property type="match status" value="1"/>
</dbReference>
<name>A0A1I2JWC6_9BACI</name>
<dbReference type="OrthoDB" id="9805098at2"/>
<dbReference type="PANTHER" id="PTHR38813">
    <property type="match status" value="1"/>
</dbReference>
<dbReference type="EMBL" id="FOOG01000002">
    <property type="protein sequence ID" value="SFF58433.1"/>
    <property type="molecule type" value="Genomic_DNA"/>
</dbReference>
<dbReference type="RefSeq" id="WP_089749772.1">
    <property type="nucleotide sequence ID" value="NZ_FOOG01000002.1"/>
</dbReference>
<keyword evidence="1" id="KW-1277">Toxin-antitoxin system</keyword>
<keyword evidence="3" id="KW-1185">Reference proteome</keyword>
<dbReference type="SUPFAM" id="SSF143011">
    <property type="entry name" value="RelE-like"/>
    <property type="match status" value="1"/>
</dbReference>
<evidence type="ECO:0000256" key="1">
    <source>
        <dbReference type="ARBA" id="ARBA00022649"/>
    </source>
</evidence>
<dbReference type="InterPro" id="IPR035093">
    <property type="entry name" value="RelE/ParE_toxin_dom_sf"/>
</dbReference>